<dbReference type="AlphaFoldDB" id="A0A0B7AEL8"/>
<protein>
    <submittedName>
        <fullName evidence="2">Uncharacterized protein</fullName>
    </submittedName>
</protein>
<dbReference type="EMBL" id="HACG01031610">
    <property type="protein sequence ID" value="CEK78475.1"/>
    <property type="molecule type" value="Transcribed_RNA"/>
</dbReference>
<dbReference type="EMBL" id="HACG01031611">
    <property type="protein sequence ID" value="CEK78476.1"/>
    <property type="molecule type" value="Transcribed_RNA"/>
</dbReference>
<reference evidence="2" key="1">
    <citation type="submission" date="2014-12" db="EMBL/GenBank/DDBJ databases">
        <title>Insight into the proteome of Arion vulgaris.</title>
        <authorList>
            <person name="Aradska J."/>
            <person name="Bulat T."/>
            <person name="Smidak R."/>
            <person name="Sarate P."/>
            <person name="Gangsoo J."/>
            <person name="Sialana F."/>
            <person name="Bilban M."/>
            <person name="Lubec G."/>
        </authorList>
    </citation>
    <scope>NUCLEOTIDE SEQUENCE</scope>
    <source>
        <tissue evidence="2">Skin</tissue>
    </source>
</reference>
<gene>
    <name evidence="2" type="primary">ORF110405</name>
    <name evidence="1" type="synonym">ORF110400</name>
</gene>
<sequence length="72" mass="8407">MNFSEKTYNNNKNTKVSLFKQYILSSQMLKFQNGRRFVTANKKAVPDSLVQDNTKYSHLLIFNFILDKLSAN</sequence>
<evidence type="ECO:0000313" key="2">
    <source>
        <dbReference type="EMBL" id="CEK78476.1"/>
    </source>
</evidence>
<accession>A0A0B7AEL8</accession>
<organism evidence="2">
    <name type="scientific">Arion vulgaris</name>
    <dbReference type="NCBI Taxonomy" id="1028688"/>
    <lineage>
        <taxon>Eukaryota</taxon>
        <taxon>Metazoa</taxon>
        <taxon>Spiralia</taxon>
        <taxon>Lophotrochozoa</taxon>
        <taxon>Mollusca</taxon>
        <taxon>Gastropoda</taxon>
        <taxon>Heterobranchia</taxon>
        <taxon>Euthyneura</taxon>
        <taxon>Panpulmonata</taxon>
        <taxon>Eupulmonata</taxon>
        <taxon>Stylommatophora</taxon>
        <taxon>Helicina</taxon>
        <taxon>Arionoidea</taxon>
        <taxon>Arionidae</taxon>
        <taxon>Arion</taxon>
    </lineage>
</organism>
<proteinExistence type="predicted"/>
<name>A0A0B7AEL8_9EUPU</name>
<evidence type="ECO:0000313" key="1">
    <source>
        <dbReference type="EMBL" id="CEK78475.1"/>
    </source>
</evidence>